<organism evidence="2 3">
    <name type="scientific">Kangiella spongicola</name>
    <dbReference type="NCBI Taxonomy" id="796379"/>
    <lineage>
        <taxon>Bacteria</taxon>
        <taxon>Pseudomonadati</taxon>
        <taxon>Pseudomonadota</taxon>
        <taxon>Gammaproteobacteria</taxon>
        <taxon>Kangiellales</taxon>
        <taxon>Kangiellaceae</taxon>
        <taxon>Kangiella</taxon>
    </lineage>
</organism>
<proteinExistence type="predicted"/>
<dbReference type="Proteomes" id="UP000247689">
    <property type="component" value="Unassembled WGS sequence"/>
</dbReference>
<dbReference type="OrthoDB" id="6193159at2"/>
<evidence type="ECO:0008006" key="4">
    <source>
        <dbReference type="Google" id="ProtNLM"/>
    </source>
</evidence>
<keyword evidence="1" id="KW-0732">Signal</keyword>
<sequence length="234" mass="26570">MSIKKTLILIGLILFTTITSAKETLFDLPKVEEGAEKKADEYFEQGNYQAAFKQYLSLAKYGDKYSQYMVSFHYLNGLGVEKDIHQAYGWASLARRSPSPEIKRFYQQVEQAVPDAETQQAEKIKIELSEQYSDLAIAMNLKKMIRNTLPECTGSRIRGNCGFIQHYCVDSGSQKSLDNCLREVSLRDPKVIRALKQDLARTNKFIEHKLATGGSVISTEVESPEQQQPETEEK</sequence>
<dbReference type="RefSeq" id="WP_110199589.1">
    <property type="nucleotide sequence ID" value="NZ_QICH01000001.1"/>
</dbReference>
<dbReference type="SUPFAM" id="SSF81901">
    <property type="entry name" value="HCP-like"/>
    <property type="match status" value="1"/>
</dbReference>
<evidence type="ECO:0000313" key="3">
    <source>
        <dbReference type="Proteomes" id="UP000247689"/>
    </source>
</evidence>
<gene>
    <name evidence="2" type="ORF">DL796_02330</name>
</gene>
<feature type="chain" id="PRO_5016299913" description="Sel1 repeat family protein" evidence="1">
    <location>
        <begin position="22"/>
        <end position="234"/>
    </location>
</feature>
<accession>A0A318D442</accession>
<dbReference type="InterPro" id="IPR011990">
    <property type="entry name" value="TPR-like_helical_dom_sf"/>
</dbReference>
<feature type="signal peptide" evidence="1">
    <location>
        <begin position="1"/>
        <end position="21"/>
    </location>
</feature>
<dbReference type="Gene3D" id="1.25.40.10">
    <property type="entry name" value="Tetratricopeptide repeat domain"/>
    <property type="match status" value="1"/>
</dbReference>
<dbReference type="AlphaFoldDB" id="A0A318D442"/>
<dbReference type="EMBL" id="QICH01000001">
    <property type="protein sequence ID" value="PXF64000.1"/>
    <property type="molecule type" value="Genomic_DNA"/>
</dbReference>
<protein>
    <recommendedName>
        <fullName evidence="4">Sel1 repeat family protein</fullName>
    </recommendedName>
</protein>
<evidence type="ECO:0000313" key="2">
    <source>
        <dbReference type="EMBL" id="PXF64000.1"/>
    </source>
</evidence>
<comment type="caution">
    <text evidence="2">The sequence shown here is derived from an EMBL/GenBank/DDBJ whole genome shotgun (WGS) entry which is preliminary data.</text>
</comment>
<evidence type="ECO:0000256" key="1">
    <source>
        <dbReference type="SAM" id="SignalP"/>
    </source>
</evidence>
<keyword evidence="3" id="KW-1185">Reference proteome</keyword>
<name>A0A318D442_9GAMM</name>
<reference evidence="2 3" key="1">
    <citation type="submission" date="2018-05" db="EMBL/GenBank/DDBJ databases">
        <title>Kangiella spongicola genome sequence.</title>
        <authorList>
            <person name="Maclea K.S."/>
            <person name="Goen A.E."/>
            <person name="Kelley C."/>
            <person name="Underriner A."/>
            <person name="Silverwood T."/>
            <person name="Trachtenberg A.M."/>
        </authorList>
    </citation>
    <scope>NUCLEOTIDE SEQUENCE [LARGE SCALE GENOMIC DNA]</scope>
    <source>
        <strain evidence="2 3">ATCC BAA-2076</strain>
    </source>
</reference>